<dbReference type="EMBL" id="QCXX01000001">
    <property type="protein sequence ID" value="PUV26353.1"/>
    <property type="molecule type" value="Genomic_DNA"/>
</dbReference>
<accession>A0A363P0F2</accession>
<evidence type="ECO:0000313" key="2">
    <source>
        <dbReference type="EMBL" id="PUV26353.1"/>
    </source>
</evidence>
<protein>
    <submittedName>
        <fullName evidence="2">Uncharacterized protein</fullName>
    </submittedName>
</protein>
<feature type="chain" id="PRO_5016602387" evidence="1">
    <location>
        <begin position="24"/>
        <end position="99"/>
    </location>
</feature>
<keyword evidence="3" id="KW-1185">Reference proteome</keyword>
<proteinExistence type="predicted"/>
<reference evidence="2 3" key="1">
    <citation type="submission" date="2018-04" db="EMBL/GenBank/DDBJ databases">
        <title>Sphingobacterium sp. M46 Genome.</title>
        <authorList>
            <person name="Cheng J."/>
            <person name="Li Y."/>
        </authorList>
    </citation>
    <scope>NUCLEOTIDE SEQUENCE [LARGE SCALE GENOMIC DNA]</scope>
    <source>
        <strain evidence="2 3">M46</strain>
    </source>
</reference>
<gene>
    <name evidence="2" type="ORF">DCO56_05220</name>
</gene>
<dbReference type="AlphaFoldDB" id="A0A363P0F2"/>
<name>A0A363P0F2_9SPHI</name>
<evidence type="ECO:0000313" key="3">
    <source>
        <dbReference type="Proteomes" id="UP000250831"/>
    </source>
</evidence>
<dbReference type="RefSeq" id="WP_108632643.1">
    <property type="nucleotide sequence ID" value="NZ_DAMCKI010000044.1"/>
</dbReference>
<comment type="caution">
    <text evidence="2">The sequence shown here is derived from an EMBL/GenBank/DDBJ whole genome shotgun (WGS) entry which is preliminary data.</text>
</comment>
<evidence type="ECO:0000256" key="1">
    <source>
        <dbReference type="SAM" id="SignalP"/>
    </source>
</evidence>
<organism evidence="2 3">
    <name type="scientific">Sphingobacterium athyrii</name>
    <dbReference type="NCBI Taxonomy" id="2152717"/>
    <lineage>
        <taxon>Bacteria</taxon>
        <taxon>Pseudomonadati</taxon>
        <taxon>Bacteroidota</taxon>
        <taxon>Sphingobacteriia</taxon>
        <taxon>Sphingobacteriales</taxon>
        <taxon>Sphingobacteriaceae</taxon>
        <taxon>Sphingobacterium</taxon>
    </lineage>
</organism>
<feature type="signal peptide" evidence="1">
    <location>
        <begin position="1"/>
        <end position="23"/>
    </location>
</feature>
<dbReference type="Proteomes" id="UP000250831">
    <property type="component" value="Unassembled WGS sequence"/>
</dbReference>
<sequence length="99" mass="11241">MTILKFILLALISAVWSLRSATAQNTLPRNLKETALFLNLNVSDSLKNVIKHIDEEELHELTDNELESAFELIDSLLSFGKSPLFTYLNNKGIHNLKKM</sequence>
<keyword evidence="1" id="KW-0732">Signal</keyword>
<dbReference type="OrthoDB" id="983155at2"/>